<feature type="region of interest" description="Disordered" evidence="1">
    <location>
        <begin position="63"/>
        <end position="110"/>
    </location>
</feature>
<sequence length="110" mass="12242">EVRRFPAIVPFPRHRTRARRAGARLRPPRGGIGLRLAVDNRSHRHRHPVLRRQLARLADDPLACGGGDGAGAARHLDHHPAGAAARRAGEGDRHPPAPLRRALHLRDRHR</sequence>
<feature type="compositionally biased region" description="Basic residues" evidence="1">
    <location>
        <begin position="12"/>
        <end position="27"/>
    </location>
</feature>
<evidence type="ECO:0000256" key="1">
    <source>
        <dbReference type="SAM" id="MobiDB-lite"/>
    </source>
</evidence>
<organism evidence="2">
    <name type="scientific">uncultured Thermomicrobiales bacterium</name>
    <dbReference type="NCBI Taxonomy" id="1645740"/>
    <lineage>
        <taxon>Bacteria</taxon>
        <taxon>Pseudomonadati</taxon>
        <taxon>Thermomicrobiota</taxon>
        <taxon>Thermomicrobia</taxon>
        <taxon>Thermomicrobiales</taxon>
        <taxon>environmental samples</taxon>
    </lineage>
</organism>
<gene>
    <name evidence="2" type="ORF">AVDCRST_MAG18-363</name>
</gene>
<feature type="non-terminal residue" evidence="2">
    <location>
        <position position="1"/>
    </location>
</feature>
<proteinExistence type="predicted"/>
<accession>A0A6J4UK16</accession>
<feature type="compositionally biased region" description="Basic residues" evidence="1">
    <location>
        <begin position="101"/>
        <end position="110"/>
    </location>
</feature>
<evidence type="ECO:0000313" key="2">
    <source>
        <dbReference type="EMBL" id="CAA9551584.1"/>
    </source>
</evidence>
<protein>
    <submittedName>
        <fullName evidence="2">Uncharacterized protein</fullName>
    </submittedName>
</protein>
<name>A0A6J4UK16_9BACT</name>
<feature type="non-terminal residue" evidence="2">
    <location>
        <position position="110"/>
    </location>
</feature>
<dbReference type="AlphaFoldDB" id="A0A6J4UK16"/>
<dbReference type="EMBL" id="CADCWN010000023">
    <property type="protein sequence ID" value="CAA9551584.1"/>
    <property type="molecule type" value="Genomic_DNA"/>
</dbReference>
<reference evidence="2" key="1">
    <citation type="submission" date="2020-02" db="EMBL/GenBank/DDBJ databases">
        <authorList>
            <person name="Meier V. D."/>
        </authorList>
    </citation>
    <scope>NUCLEOTIDE SEQUENCE</scope>
    <source>
        <strain evidence="2">AVDCRST_MAG18</strain>
    </source>
</reference>
<feature type="region of interest" description="Disordered" evidence="1">
    <location>
        <begin position="1"/>
        <end position="29"/>
    </location>
</feature>